<keyword evidence="2" id="KW-1185">Reference proteome</keyword>
<proteinExistence type="predicted"/>
<dbReference type="EMBL" id="CAMPGE010030233">
    <property type="protein sequence ID" value="CAI2387743.1"/>
    <property type="molecule type" value="Genomic_DNA"/>
</dbReference>
<comment type="caution">
    <text evidence="1">The sequence shown here is derived from an EMBL/GenBank/DDBJ whole genome shotgun (WGS) entry which is preliminary data.</text>
</comment>
<gene>
    <name evidence="1" type="ORF">ECRASSUSDP1_LOCUS29377</name>
</gene>
<accession>A0AAD2DCJ8</accession>
<evidence type="ECO:0000313" key="1">
    <source>
        <dbReference type="EMBL" id="CAI2387743.1"/>
    </source>
</evidence>
<organism evidence="1 2">
    <name type="scientific">Euplotes crassus</name>
    <dbReference type="NCBI Taxonomy" id="5936"/>
    <lineage>
        <taxon>Eukaryota</taxon>
        <taxon>Sar</taxon>
        <taxon>Alveolata</taxon>
        <taxon>Ciliophora</taxon>
        <taxon>Intramacronucleata</taxon>
        <taxon>Spirotrichea</taxon>
        <taxon>Hypotrichia</taxon>
        <taxon>Euplotida</taxon>
        <taxon>Euplotidae</taxon>
        <taxon>Moneuplotes</taxon>
    </lineage>
</organism>
<reference evidence="1" key="1">
    <citation type="submission" date="2023-07" db="EMBL/GenBank/DDBJ databases">
        <authorList>
            <consortium name="AG Swart"/>
            <person name="Singh M."/>
            <person name="Singh A."/>
            <person name="Seah K."/>
            <person name="Emmerich C."/>
        </authorList>
    </citation>
    <scope>NUCLEOTIDE SEQUENCE</scope>
    <source>
        <strain evidence="1">DP1</strain>
    </source>
</reference>
<evidence type="ECO:0000313" key="2">
    <source>
        <dbReference type="Proteomes" id="UP001295684"/>
    </source>
</evidence>
<name>A0AAD2DCJ8_EUPCR</name>
<sequence>MKALAKYAIMSEGLFANNFCYFRIERMLRHCDVLKIRLLTLLKLFKLLDL</sequence>
<dbReference type="AlphaFoldDB" id="A0AAD2DCJ8"/>
<dbReference type="Proteomes" id="UP001295684">
    <property type="component" value="Unassembled WGS sequence"/>
</dbReference>
<protein>
    <submittedName>
        <fullName evidence="1">Uncharacterized protein</fullName>
    </submittedName>
</protein>